<comment type="caution">
    <text evidence="1">The sequence shown here is derived from an EMBL/GenBank/DDBJ whole genome shotgun (WGS) entry which is preliminary data.</text>
</comment>
<dbReference type="Proteomes" id="UP000784294">
    <property type="component" value="Unassembled WGS sequence"/>
</dbReference>
<dbReference type="EMBL" id="CAAALY010001325">
    <property type="protein sequence ID" value="VEL07238.1"/>
    <property type="molecule type" value="Genomic_DNA"/>
</dbReference>
<name>A0A448WAU7_9PLAT</name>
<keyword evidence="2" id="KW-1185">Reference proteome</keyword>
<evidence type="ECO:0000313" key="1">
    <source>
        <dbReference type="EMBL" id="VEL07238.1"/>
    </source>
</evidence>
<dbReference type="AlphaFoldDB" id="A0A448WAU7"/>
<reference evidence="1" key="1">
    <citation type="submission" date="2018-11" db="EMBL/GenBank/DDBJ databases">
        <authorList>
            <consortium name="Pathogen Informatics"/>
        </authorList>
    </citation>
    <scope>NUCLEOTIDE SEQUENCE</scope>
</reference>
<gene>
    <name evidence="1" type="ORF">PXEA_LOCUS678</name>
</gene>
<accession>A0A448WAU7</accession>
<organism evidence="1 2">
    <name type="scientific">Protopolystoma xenopodis</name>
    <dbReference type="NCBI Taxonomy" id="117903"/>
    <lineage>
        <taxon>Eukaryota</taxon>
        <taxon>Metazoa</taxon>
        <taxon>Spiralia</taxon>
        <taxon>Lophotrochozoa</taxon>
        <taxon>Platyhelminthes</taxon>
        <taxon>Monogenea</taxon>
        <taxon>Polyopisthocotylea</taxon>
        <taxon>Polystomatidea</taxon>
        <taxon>Polystomatidae</taxon>
        <taxon>Protopolystoma</taxon>
    </lineage>
</organism>
<evidence type="ECO:0000313" key="2">
    <source>
        <dbReference type="Proteomes" id="UP000784294"/>
    </source>
</evidence>
<protein>
    <submittedName>
        <fullName evidence="1">Uncharacterized protein</fullName>
    </submittedName>
</protein>
<sequence>MEITRTIEELSLVGSQSSMLIESLGGEEVGLASLLAALGGSDDGLKTLISLFGNENAGIEGLIKAIGGGDVGLTRLLNTLGASNADGSGKPSASDGLKRLLAAVGGDSDPSSAFSALLQSLGGGKKGIETILRAIGGDNGSEEGLTSLINAAGGGAKGLSSILQSIQQDRDLRLLSIPFNLLIASVDGLELLISAAGGGKDGLASILRAAGGGETGLKHLMEAVNSLGSGGNMDGSLSSSQATANLARILDALGGDGDREKGMALLFAAILDSGTAGIDGKEEANGVGGGDALRILMQTIGGQKDALAMLISVVGSKDGDGGVKGLETLLRAAGGGIDTLNSLLESMGGGAEGLELLLNALGTDITDDMEVLGRILEASGLDSKIIEKLKEDPSKFHGEFN</sequence>
<proteinExistence type="predicted"/>
<dbReference type="OrthoDB" id="6268872at2759"/>